<protein>
    <recommendedName>
        <fullName evidence="2">DUF6534 domain-containing protein</fullName>
    </recommendedName>
</protein>
<proteinExistence type="predicted"/>
<dbReference type="InterPro" id="IPR045339">
    <property type="entry name" value="DUF6534"/>
</dbReference>
<evidence type="ECO:0000313" key="3">
    <source>
        <dbReference type="EMBL" id="KAF9458847.1"/>
    </source>
</evidence>
<keyword evidence="1" id="KW-0472">Membrane</keyword>
<sequence>MSEAVFITGLTPFLIGAPTYLSFCHMPILHRGYLIVERYNCPDLCLLSYISQRQTPTQVFGGTLILSTAQLSIITYMVYFWMIVGRTPPNYALHGVIKQSLVFVQAYITYSLSTIVQCFYAMRVWFVSEKQVPLVAVIVVLSFSQLGGGFALISHAIIVNSLSDVYSRFSRVSGIIELGSSILCDITITASLVIYLRKNRNQSNTFRNTKLALDRLVLYSINIGLLTNIVALTNLVTWLALPESNFTWAVFHSILGTVYINSMLVSYSDLPSFLRLNARQKIRQDLGAGGNSFSISRFDIDATTAPHDVEMVGLLAALDAASVGLLTKAVHHYMILEFPISSPAVKVPQKSFAVDNGLAVLMIFIVQLYIFTLCLYQVHIVKSGFRSYAQMFRPYNFVAAAFIGVISTAAFVLGILMAVKMASLGDFDHMARGAMKSITASCQGLTSLASLVICYVLYLGRKSRKNIPSTKSLYTMPYDFLIDIIWEGGVASVIVQLAYFVIFMASPSERFWIPFELCARRVLILSLLTLYINHGTPQGQGEPGNSLVFPGSVKATPGTQNNTIITMTTDISSLSGRTSSSGIVATTETGNSDIIRIQISKTVEQDEPLVESRKGMYSTPTEG</sequence>
<keyword evidence="1" id="KW-1133">Transmembrane helix</keyword>
<accession>A0A9P5XYD5</accession>
<feature type="transmembrane region" description="Helical" evidence="1">
    <location>
        <begin position="397"/>
        <end position="418"/>
    </location>
</feature>
<feature type="transmembrane region" description="Helical" evidence="1">
    <location>
        <begin position="178"/>
        <end position="196"/>
    </location>
</feature>
<feature type="transmembrane region" description="Helical" evidence="1">
    <location>
        <begin position="216"/>
        <end position="240"/>
    </location>
</feature>
<keyword evidence="1" id="KW-0812">Transmembrane</keyword>
<organism evidence="3 4">
    <name type="scientific">Collybia nuda</name>
    <dbReference type="NCBI Taxonomy" id="64659"/>
    <lineage>
        <taxon>Eukaryota</taxon>
        <taxon>Fungi</taxon>
        <taxon>Dikarya</taxon>
        <taxon>Basidiomycota</taxon>
        <taxon>Agaricomycotina</taxon>
        <taxon>Agaricomycetes</taxon>
        <taxon>Agaricomycetidae</taxon>
        <taxon>Agaricales</taxon>
        <taxon>Tricholomatineae</taxon>
        <taxon>Clitocybaceae</taxon>
        <taxon>Collybia</taxon>
    </lineage>
</organism>
<evidence type="ECO:0000313" key="4">
    <source>
        <dbReference type="Proteomes" id="UP000807353"/>
    </source>
</evidence>
<name>A0A9P5XYD5_9AGAR</name>
<feature type="transmembrane region" description="Helical" evidence="1">
    <location>
        <begin position="134"/>
        <end position="158"/>
    </location>
</feature>
<dbReference type="Proteomes" id="UP000807353">
    <property type="component" value="Unassembled WGS sequence"/>
</dbReference>
<feature type="transmembrane region" description="Helical" evidence="1">
    <location>
        <begin position="102"/>
        <end position="122"/>
    </location>
</feature>
<keyword evidence="4" id="KW-1185">Reference proteome</keyword>
<feature type="transmembrane region" description="Helical" evidence="1">
    <location>
        <begin position="356"/>
        <end position="376"/>
    </location>
</feature>
<reference evidence="3" key="1">
    <citation type="submission" date="2020-11" db="EMBL/GenBank/DDBJ databases">
        <authorList>
            <consortium name="DOE Joint Genome Institute"/>
            <person name="Ahrendt S."/>
            <person name="Riley R."/>
            <person name="Andreopoulos W."/>
            <person name="Labutti K."/>
            <person name="Pangilinan J."/>
            <person name="Ruiz-Duenas F.J."/>
            <person name="Barrasa J.M."/>
            <person name="Sanchez-Garcia M."/>
            <person name="Camarero S."/>
            <person name="Miyauchi S."/>
            <person name="Serrano A."/>
            <person name="Linde D."/>
            <person name="Babiker R."/>
            <person name="Drula E."/>
            <person name="Ayuso-Fernandez I."/>
            <person name="Pacheco R."/>
            <person name="Padilla G."/>
            <person name="Ferreira P."/>
            <person name="Barriuso J."/>
            <person name="Kellner H."/>
            <person name="Castanera R."/>
            <person name="Alfaro M."/>
            <person name="Ramirez L."/>
            <person name="Pisabarro A.G."/>
            <person name="Kuo A."/>
            <person name="Tritt A."/>
            <person name="Lipzen A."/>
            <person name="He G."/>
            <person name="Yan M."/>
            <person name="Ng V."/>
            <person name="Cullen D."/>
            <person name="Martin F."/>
            <person name="Rosso M.-N."/>
            <person name="Henrissat B."/>
            <person name="Hibbett D."/>
            <person name="Martinez A.T."/>
            <person name="Grigoriev I.V."/>
        </authorList>
    </citation>
    <scope>NUCLEOTIDE SEQUENCE</scope>
    <source>
        <strain evidence="3">CBS 247.69</strain>
    </source>
</reference>
<evidence type="ECO:0000259" key="2">
    <source>
        <dbReference type="Pfam" id="PF20152"/>
    </source>
</evidence>
<feature type="transmembrane region" description="Helical" evidence="1">
    <location>
        <begin position="6"/>
        <end position="29"/>
    </location>
</feature>
<dbReference type="PANTHER" id="PTHR40465:SF1">
    <property type="entry name" value="DUF6534 DOMAIN-CONTAINING PROTEIN"/>
    <property type="match status" value="1"/>
</dbReference>
<feature type="transmembrane region" description="Helical" evidence="1">
    <location>
        <begin position="480"/>
        <end position="505"/>
    </location>
</feature>
<comment type="caution">
    <text evidence="3">The sequence shown here is derived from an EMBL/GenBank/DDBJ whole genome shotgun (WGS) entry which is preliminary data.</text>
</comment>
<evidence type="ECO:0000256" key="1">
    <source>
        <dbReference type="SAM" id="Phobius"/>
    </source>
</evidence>
<dbReference type="OrthoDB" id="2971182at2759"/>
<gene>
    <name evidence="3" type="ORF">BDZ94DRAFT_1312888</name>
</gene>
<feature type="transmembrane region" description="Helical" evidence="1">
    <location>
        <begin position="246"/>
        <end position="267"/>
    </location>
</feature>
<feature type="transmembrane region" description="Helical" evidence="1">
    <location>
        <begin position="438"/>
        <end position="459"/>
    </location>
</feature>
<feature type="transmembrane region" description="Helical" evidence="1">
    <location>
        <begin position="59"/>
        <end position="82"/>
    </location>
</feature>
<dbReference type="PANTHER" id="PTHR40465">
    <property type="entry name" value="CHROMOSOME 1, WHOLE GENOME SHOTGUN SEQUENCE"/>
    <property type="match status" value="1"/>
</dbReference>
<feature type="domain" description="DUF6534" evidence="2">
    <location>
        <begin position="181"/>
        <end position="279"/>
    </location>
</feature>
<dbReference type="AlphaFoldDB" id="A0A9P5XYD5"/>
<dbReference type="EMBL" id="MU150329">
    <property type="protein sequence ID" value="KAF9458847.1"/>
    <property type="molecule type" value="Genomic_DNA"/>
</dbReference>
<dbReference type="Pfam" id="PF20152">
    <property type="entry name" value="DUF6534"/>
    <property type="match status" value="1"/>
</dbReference>